<evidence type="ECO:0000313" key="3">
    <source>
        <dbReference type="Proteomes" id="UP000276888"/>
    </source>
</evidence>
<accession>A0A3S9W825</accession>
<sequence>MQDAGPPVPAASVIVHVSAFVRVSAIVHVSAFMRIPGAGDNRRGLPGGYLCGD</sequence>
<keyword evidence="3" id="KW-1185">Reference proteome</keyword>
<dbReference type="AlphaFoldDB" id="A0A3S9W825"/>
<evidence type="ECO:0000313" key="2">
    <source>
        <dbReference type="EMBL" id="AZS36169.1"/>
    </source>
</evidence>
<dbReference type="RefSeq" id="WP_378790983.1">
    <property type="nucleotide sequence ID" value="NZ_JBHTMW010000017.1"/>
</dbReference>
<gene>
    <name evidence="2" type="ORF">CVS47_00769</name>
</gene>
<dbReference type="Proteomes" id="UP000276888">
    <property type="component" value="Chromosome"/>
</dbReference>
<dbReference type="EMBL" id="CP031423">
    <property type="protein sequence ID" value="AZS36169.1"/>
    <property type="molecule type" value="Genomic_DNA"/>
</dbReference>
<keyword evidence="1" id="KW-1133">Transmembrane helix</keyword>
<evidence type="ECO:0000256" key="1">
    <source>
        <dbReference type="SAM" id="Phobius"/>
    </source>
</evidence>
<dbReference type="KEGG" id="mlv:CVS47_00769"/>
<feature type="transmembrane region" description="Helical" evidence="1">
    <location>
        <begin position="13"/>
        <end position="33"/>
    </location>
</feature>
<reference evidence="2 3" key="1">
    <citation type="submission" date="2018-08" db="EMBL/GenBank/DDBJ databases">
        <title>Microbacterium lemovicicum sp. nov., a bacterium isolated from a natural uranium-rich soil.</title>
        <authorList>
            <person name="ORTET P."/>
        </authorList>
    </citation>
    <scope>NUCLEOTIDE SEQUENCE [LARGE SCALE GENOMIC DNA]</scope>
    <source>
        <strain evidence="2 3">Viu22</strain>
    </source>
</reference>
<keyword evidence="1" id="KW-0812">Transmembrane</keyword>
<protein>
    <submittedName>
        <fullName evidence="2">Uncharacterized protein</fullName>
    </submittedName>
</protein>
<organism evidence="2 3">
    <name type="scientific">Microbacterium lemovicicum</name>
    <dbReference type="NCBI Taxonomy" id="1072463"/>
    <lineage>
        <taxon>Bacteria</taxon>
        <taxon>Bacillati</taxon>
        <taxon>Actinomycetota</taxon>
        <taxon>Actinomycetes</taxon>
        <taxon>Micrococcales</taxon>
        <taxon>Microbacteriaceae</taxon>
        <taxon>Microbacterium</taxon>
    </lineage>
</organism>
<proteinExistence type="predicted"/>
<name>A0A3S9W825_9MICO</name>
<keyword evidence="1" id="KW-0472">Membrane</keyword>